<comment type="caution">
    <text evidence="10">Lacks conserved residue(s) required for the propagation of feature annotation.</text>
</comment>
<accession>A0AAV1R1S1</accession>
<gene>
    <name evidence="11" type="ORF">DCAF_LOCUS5660</name>
</gene>
<feature type="transmembrane region" description="Helical" evidence="10">
    <location>
        <begin position="325"/>
        <end position="349"/>
    </location>
</feature>
<evidence type="ECO:0000313" key="11">
    <source>
        <dbReference type="EMBL" id="CAK7327942.1"/>
    </source>
</evidence>
<dbReference type="PANTHER" id="PTHR10766:SF169">
    <property type="entry name" value="TRANSMEMBRANE 9 SUPERFAMILY MEMBER"/>
    <property type="match status" value="1"/>
</dbReference>
<comment type="similarity">
    <text evidence="3 10">Belongs to the nonaspanin (TM9SF) (TC 9.A.2) family.</text>
</comment>
<feature type="transmembrane region" description="Helical" evidence="10">
    <location>
        <begin position="290"/>
        <end position="313"/>
    </location>
</feature>
<keyword evidence="7 10" id="KW-1133">Transmembrane helix</keyword>
<evidence type="ECO:0000256" key="5">
    <source>
        <dbReference type="ARBA" id="ARBA00022729"/>
    </source>
</evidence>
<evidence type="ECO:0000256" key="6">
    <source>
        <dbReference type="ARBA" id="ARBA00022753"/>
    </source>
</evidence>
<evidence type="ECO:0000256" key="2">
    <source>
        <dbReference type="ARBA" id="ARBA00004653"/>
    </source>
</evidence>
<keyword evidence="6" id="KW-0967">Endosome</keyword>
<dbReference type="AlphaFoldDB" id="A0AAV1R1S1"/>
<evidence type="ECO:0000256" key="4">
    <source>
        <dbReference type="ARBA" id="ARBA00022692"/>
    </source>
</evidence>
<feature type="signal peptide" evidence="10">
    <location>
        <begin position="1"/>
        <end position="25"/>
    </location>
</feature>
<comment type="caution">
    <text evidence="11">The sequence shown here is derived from an EMBL/GenBank/DDBJ whole genome shotgun (WGS) entry which is preliminary data.</text>
</comment>
<dbReference type="EMBL" id="CAWUPB010000871">
    <property type="protein sequence ID" value="CAK7327942.1"/>
    <property type="molecule type" value="Genomic_DNA"/>
</dbReference>
<keyword evidence="9 10" id="KW-0472">Membrane</keyword>
<sequence length="498" mass="57594">MGERILAAMLFVVALIVWRASQVSSHELDHRYKEGDQIPLYANKVRPFHNPSETYRYYDLGYCLPDNVKEKRLSLGELLNGDRLVSAPYQLEFLREKHSESVCKKKLSKKEVARFRAAVREDFLFDMHFDDLSVLGYVGSVDMEHSKHRYYLYRHIRFDISYNKDRVIGILAIMYANDVVDLTEDEEVDVEFLYTVNWEKTNTPFEKRMDQYYELPSLRRHLEIHRHSESAEAQEETGWKCIHGDVFRHPKYKSLFAACLGSGTQLLTLTVFIFVLAVVGVFYRYNRGALLTALIVIYALTSGIAGYTATYFYSKLGGTNWFRNLLLTGCLFCGPLFLTFCFLNTVAVAYTAAAALPLGTIFVIVLIWTLVSYPLLILGGIVGKNSKAEFQAPCRTTEYPREIPPLRWYRRTITQMAMAGFLPFSVICTELYYIFASVWNYRSYTGYGFLFIVFIILLMVTGFITVGLTHFQLAAEDHKWWWRYAPLSYPVPQPLPYP</sequence>
<feature type="transmembrane region" description="Helical" evidence="10">
    <location>
        <begin position="361"/>
        <end position="382"/>
    </location>
</feature>
<feature type="transmembrane region" description="Helical" evidence="10">
    <location>
        <begin position="413"/>
        <end position="435"/>
    </location>
</feature>
<dbReference type="GO" id="GO:0072657">
    <property type="term" value="P:protein localization to membrane"/>
    <property type="evidence" value="ECO:0007669"/>
    <property type="project" value="TreeGrafter"/>
</dbReference>
<evidence type="ECO:0000256" key="10">
    <source>
        <dbReference type="RuleBase" id="RU363079"/>
    </source>
</evidence>
<organism evidence="11 12">
    <name type="scientific">Dovyalis caffra</name>
    <dbReference type="NCBI Taxonomy" id="77055"/>
    <lineage>
        <taxon>Eukaryota</taxon>
        <taxon>Viridiplantae</taxon>
        <taxon>Streptophyta</taxon>
        <taxon>Embryophyta</taxon>
        <taxon>Tracheophyta</taxon>
        <taxon>Spermatophyta</taxon>
        <taxon>Magnoliopsida</taxon>
        <taxon>eudicotyledons</taxon>
        <taxon>Gunneridae</taxon>
        <taxon>Pentapetalae</taxon>
        <taxon>rosids</taxon>
        <taxon>fabids</taxon>
        <taxon>Malpighiales</taxon>
        <taxon>Salicaceae</taxon>
        <taxon>Flacourtieae</taxon>
        <taxon>Dovyalis</taxon>
    </lineage>
</organism>
<evidence type="ECO:0000256" key="7">
    <source>
        <dbReference type="ARBA" id="ARBA00022989"/>
    </source>
</evidence>
<dbReference type="Pfam" id="PF02990">
    <property type="entry name" value="EMP70"/>
    <property type="match status" value="1"/>
</dbReference>
<protein>
    <recommendedName>
        <fullName evidence="10">Transmembrane 9 superfamily member</fullName>
    </recommendedName>
</protein>
<evidence type="ECO:0000256" key="8">
    <source>
        <dbReference type="ARBA" id="ARBA00023034"/>
    </source>
</evidence>
<keyword evidence="5 10" id="KW-0732">Signal</keyword>
<dbReference type="InterPro" id="IPR004240">
    <property type="entry name" value="EMP70"/>
</dbReference>
<feature type="chain" id="PRO_5043089900" description="Transmembrane 9 superfamily member" evidence="10">
    <location>
        <begin position="26"/>
        <end position="498"/>
    </location>
</feature>
<feature type="transmembrane region" description="Helical" evidence="10">
    <location>
        <begin position="255"/>
        <end position="283"/>
    </location>
</feature>
<keyword evidence="12" id="KW-1185">Reference proteome</keyword>
<dbReference type="GO" id="GO:0010008">
    <property type="term" value="C:endosome membrane"/>
    <property type="evidence" value="ECO:0007669"/>
    <property type="project" value="UniProtKB-SubCell"/>
</dbReference>
<feature type="transmembrane region" description="Helical" evidence="10">
    <location>
        <begin position="447"/>
        <end position="471"/>
    </location>
</feature>
<evidence type="ECO:0000313" key="12">
    <source>
        <dbReference type="Proteomes" id="UP001314170"/>
    </source>
</evidence>
<evidence type="ECO:0000256" key="9">
    <source>
        <dbReference type="ARBA" id="ARBA00023136"/>
    </source>
</evidence>
<evidence type="ECO:0000256" key="1">
    <source>
        <dbReference type="ARBA" id="ARBA00004337"/>
    </source>
</evidence>
<dbReference type="PANTHER" id="PTHR10766">
    <property type="entry name" value="TRANSMEMBRANE 9 SUPERFAMILY PROTEIN"/>
    <property type="match status" value="1"/>
</dbReference>
<comment type="subcellular location">
    <subcellularLocation>
        <location evidence="1">Endosome membrane</location>
        <topology evidence="1">Multi-pass membrane protein</topology>
    </subcellularLocation>
    <subcellularLocation>
        <location evidence="2">Golgi apparatus membrane</location>
        <topology evidence="2">Multi-pass membrane protein</topology>
    </subcellularLocation>
</comment>
<proteinExistence type="inferred from homology"/>
<reference evidence="11 12" key="1">
    <citation type="submission" date="2024-01" db="EMBL/GenBank/DDBJ databases">
        <authorList>
            <person name="Waweru B."/>
        </authorList>
    </citation>
    <scope>NUCLEOTIDE SEQUENCE [LARGE SCALE GENOMIC DNA]</scope>
</reference>
<keyword evidence="8" id="KW-0333">Golgi apparatus</keyword>
<dbReference type="Proteomes" id="UP001314170">
    <property type="component" value="Unassembled WGS sequence"/>
</dbReference>
<name>A0AAV1R1S1_9ROSI</name>
<dbReference type="GO" id="GO:0000139">
    <property type="term" value="C:Golgi membrane"/>
    <property type="evidence" value="ECO:0007669"/>
    <property type="project" value="UniProtKB-SubCell"/>
</dbReference>
<evidence type="ECO:0000256" key="3">
    <source>
        <dbReference type="ARBA" id="ARBA00005227"/>
    </source>
</evidence>
<keyword evidence="4 10" id="KW-0812">Transmembrane</keyword>